<dbReference type="Proteomes" id="UP001157910">
    <property type="component" value="Unassembled WGS sequence"/>
</dbReference>
<sequence length="116" mass="12785">MTRQTRPAPAIEAVRWFNADTAQTLDALRGRVVIIEAFQMLCPGCVSHGLPQATRIHETFSRDDVIVLGMHSVFEHHEAQSPTSLEAFLHEYRIAFPVGVDAPGEAGGLPVTMARY</sequence>
<evidence type="ECO:0000313" key="1">
    <source>
        <dbReference type="EMBL" id="SMP82456.1"/>
    </source>
</evidence>
<reference evidence="1 2" key="1">
    <citation type="submission" date="2017-05" db="EMBL/GenBank/DDBJ databases">
        <authorList>
            <person name="Varghese N."/>
            <person name="Submissions S."/>
        </authorList>
    </citation>
    <scope>NUCLEOTIDE SEQUENCE [LARGE SCALE GENOMIC DNA]</scope>
    <source>
        <strain evidence="1 2">SM16</strain>
    </source>
</reference>
<keyword evidence="2" id="KW-1185">Reference proteome</keyword>
<organism evidence="1 2">
    <name type="scientific">Novosphingobium panipatense</name>
    <dbReference type="NCBI Taxonomy" id="428991"/>
    <lineage>
        <taxon>Bacteria</taxon>
        <taxon>Pseudomonadati</taxon>
        <taxon>Pseudomonadota</taxon>
        <taxon>Alphaproteobacteria</taxon>
        <taxon>Sphingomonadales</taxon>
        <taxon>Sphingomonadaceae</taxon>
        <taxon>Novosphingobium</taxon>
    </lineage>
</organism>
<dbReference type="RefSeq" id="WP_283407190.1">
    <property type="nucleotide sequence ID" value="NZ_FXUI01000024.1"/>
</dbReference>
<evidence type="ECO:0008006" key="3">
    <source>
        <dbReference type="Google" id="ProtNLM"/>
    </source>
</evidence>
<comment type="caution">
    <text evidence="1">The sequence shown here is derived from an EMBL/GenBank/DDBJ whole genome shotgun (WGS) entry which is preliminary data.</text>
</comment>
<accession>A0ABY1QZX1</accession>
<dbReference type="InterPro" id="IPR036249">
    <property type="entry name" value="Thioredoxin-like_sf"/>
</dbReference>
<name>A0ABY1QZX1_9SPHN</name>
<protein>
    <recommendedName>
        <fullName evidence="3">AhpC/TSA family protein</fullName>
    </recommendedName>
</protein>
<gene>
    <name evidence="1" type="ORF">SAMN06296065_12426</name>
</gene>
<dbReference type="EMBL" id="FXUI01000024">
    <property type="protein sequence ID" value="SMP82456.1"/>
    <property type="molecule type" value="Genomic_DNA"/>
</dbReference>
<evidence type="ECO:0000313" key="2">
    <source>
        <dbReference type="Proteomes" id="UP001157910"/>
    </source>
</evidence>
<proteinExistence type="predicted"/>
<dbReference type="Gene3D" id="3.40.30.10">
    <property type="entry name" value="Glutaredoxin"/>
    <property type="match status" value="1"/>
</dbReference>
<dbReference type="SUPFAM" id="SSF52833">
    <property type="entry name" value="Thioredoxin-like"/>
    <property type="match status" value="1"/>
</dbReference>